<comment type="caution">
    <text evidence="1">The sequence shown here is derived from an EMBL/GenBank/DDBJ whole genome shotgun (WGS) entry which is preliminary data.</text>
</comment>
<gene>
    <name evidence="1" type="ORF">GCM10011511_06420</name>
</gene>
<protein>
    <submittedName>
        <fullName evidence="1">Uncharacterized protein</fullName>
    </submittedName>
</protein>
<keyword evidence="2" id="KW-1185">Reference proteome</keyword>
<reference evidence="1" key="1">
    <citation type="journal article" date="2014" name="Int. J. Syst. Evol. Microbiol.">
        <title>Complete genome sequence of Corynebacterium casei LMG S-19264T (=DSM 44701T), isolated from a smear-ripened cheese.</title>
        <authorList>
            <consortium name="US DOE Joint Genome Institute (JGI-PGF)"/>
            <person name="Walter F."/>
            <person name="Albersmeier A."/>
            <person name="Kalinowski J."/>
            <person name="Ruckert C."/>
        </authorList>
    </citation>
    <scope>NUCLEOTIDE SEQUENCE</scope>
    <source>
        <strain evidence="1">CGMCC 1.15448</strain>
    </source>
</reference>
<evidence type="ECO:0000313" key="1">
    <source>
        <dbReference type="EMBL" id="GGA86076.1"/>
    </source>
</evidence>
<reference evidence="1" key="2">
    <citation type="submission" date="2020-09" db="EMBL/GenBank/DDBJ databases">
        <authorList>
            <person name="Sun Q."/>
            <person name="Zhou Y."/>
        </authorList>
    </citation>
    <scope>NUCLEOTIDE SEQUENCE</scope>
    <source>
        <strain evidence="1">CGMCC 1.15448</strain>
    </source>
</reference>
<proteinExistence type="predicted"/>
<organism evidence="1 2">
    <name type="scientific">Puia dinghuensis</name>
    <dbReference type="NCBI Taxonomy" id="1792502"/>
    <lineage>
        <taxon>Bacteria</taxon>
        <taxon>Pseudomonadati</taxon>
        <taxon>Bacteroidota</taxon>
        <taxon>Chitinophagia</taxon>
        <taxon>Chitinophagales</taxon>
        <taxon>Chitinophagaceae</taxon>
        <taxon>Puia</taxon>
    </lineage>
</organism>
<dbReference type="AlphaFoldDB" id="A0A8J2U871"/>
<sequence>MLFCIRGVAQNPGFRAPLQLSDTSRRFDDSTLRIRNMNPYFNVHVDSTLTYQFEINRDPGRYYFFLRNAPAGLRLRENGLLTFKADKSYFLSGRLKYDYEYHVNMGVQNLNDPKDRLDTNFIISFFTTEIIPSHVKPTVSNVLYVDEGDTVNFRVQCETGTYPIESLNFYSNIPIKTNSVIKNCNDDFTWSPPYDFVKDGDSAKTRLLILYFVGTNKVFMRDTATVRIYVKEALNYPYMVEQYNVAVKNMRTYILQLKYAFYQLDKKVKKTNHTRNGFDLTTATTALGGTIATSSHDATTGAILPSVGVAMVPVKESVAPPQTAAQNQASLVRSSIKRLDYTIHDNSLVGEKDPDIVKKIGNIKTELKQTQVQLIDVPLEDTSGMTEEELNAYFDNPKVNKKYRLKRH</sequence>
<accession>A0A8J2U871</accession>
<evidence type="ECO:0000313" key="2">
    <source>
        <dbReference type="Proteomes" id="UP000607559"/>
    </source>
</evidence>
<dbReference type="EMBL" id="BMJC01000001">
    <property type="protein sequence ID" value="GGA86076.1"/>
    <property type="molecule type" value="Genomic_DNA"/>
</dbReference>
<dbReference type="Proteomes" id="UP000607559">
    <property type="component" value="Unassembled WGS sequence"/>
</dbReference>
<name>A0A8J2U871_9BACT</name>